<feature type="domain" description="Mycothiol-dependent maleylpyruvate isomerase metal-binding" evidence="1">
    <location>
        <begin position="11"/>
        <end position="133"/>
    </location>
</feature>
<dbReference type="InterPro" id="IPR017517">
    <property type="entry name" value="Maleyloyr_isom"/>
</dbReference>
<protein>
    <submittedName>
        <fullName evidence="2">TIGR03086 family protein</fullName>
    </submittedName>
</protein>
<dbReference type="InterPro" id="IPR034660">
    <property type="entry name" value="DinB/YfiT-like"/>
</dbReference>
<evidence type="ECO:0000313" key="2">
    <source>
        <dbReference type="EMBL" id="BCJ29565.1"/>
    </source>
</evidence>
<dbReference type="Pfam" id="PF11716">
    <property type="entry name" value="MDMPI_N"/>
    <property type="match status" value="1"/>
</dbReference>
<dbReference type="OrthoDB" id="5185819at2"/>
<dbReference type="SUPFAM" id="SSF109854">
    <property type="entry name" value="DinB/YfiT-like putative metalloenzymes"/>
    <property type="match status" value="1"/>
</dbReference>
<gene>
    <name evidence="2" type="ORF">Asera_36730</name>
</gene>
<dbReference type="GO" id="GO:0046872">
    <property type="term" value="F:metal ion binding"/>
    <property type="evidence" value="ECO:0007669"/>
    <property type="project" value="InterPro"/>
</dbReference>
<evidence type="ECO:0000259" key="1">
    <source>
        <dbReference type="Pfam" id="PF11716"/>
    </source>
</evidence>
<proteinExistence type="predicted"/>
<dbReference type="Gene3D" id="1.20.120.450">
    <property type="entry name" value="dinb family like domain"/>
    <property type="match status" value="1"/>
</dbReference>
<evidence type="ECO:0000313" key="3">
    <source>
        <dbReference type="Proteomes" id="UP000680750"/>
    </source>
</evidence>
<dbReference type="RefSeq" id="WP_030447928.1">
    <property type="nucleotide sequence ID" value="NZ_AP023354.1"/>
</dbReference>
<organism evidence="2 3">
    <name type="scientific">Actinocatenispora sera</name>
    <dbReference type="NCBI Taxonomy" id="390989"/>
    <lineage>
        <taxon>Bacteria</taxon>
        <taxon>Bacillati</taxon>
        <taxon>Actinomycetota</taxon>
        <taxon>Actinomycetes</taxon>
        <taxon>Micromonosporales</taxon>
        <taxon>Micromonosporaceae</taxon>
        <taxon>Actinocatenispora</taxon>
    </lineage>
</organism>
<keyword evidence="3" id="KW-1185">Reference proteome</keyword>
<dbReference type="NCBIfam" id="TIGR03086">
    <property type="entry name" value="TIGR03086 family metal-binding protein"/>
    <property type="match status" value="1"/>
</dbReference>
<dbReference type="NCBIfam" id="TIGR03083">
    <property type="entry name" value="maleylpyruvate isomerase family mycothiol-dependent enzyme"/>
    <property type="match status" value="1"/>
</dbReference>
<dbReference type="InterPro" id="IPR017520">
    <property type="entry name" value="CHP03086"/>
</dbReference>
<reference evidence="2" key="1">
    <citation type="submission" date="2020-08" db="EMBL/GenBank/DDBJ databases">
        <title>Whole genome shotgun sequence of Actinocatenispora sera NBRC 101916.</title>
        <authorList>
            <person name="Komaki H."/>
            <person name="Tamura T."/>
        </authorList>
    </citation>
    <scope>NUCLEOTIDE SEQUENCE</scope>
    <source>
        <strain evidence="2">NBRC 101916</strain>
    </source>
</reference>
<dbReference type="AlphaFoldDB" id="A0A810L3T3"/>
<name>A0A810L3T3_9ACTN</name>
<dbReference type="Proteomes" id="UP000680750">
    <property type="component" value="Chromosome"/>
</dbReference>
<sequence>MHIDSLVELDRRAVRASAEVVRRVTPADLIRPTPCGDWDLAALLAHMTGQHRGFAAAAAGRGDDLAAWRPVLAADPVAAHLAAADQVLTAFAAPGLDRRRFTLPEITRAPDFPATQAIGFHLVDYVVHGWDVATALGLDTPPLDDAVLAAALRIARAVPDGSERLAPGAAFAPAHQVPAGTATFDEILLLLGRRPGPA</sequence>
<dbReference type="KEGG" id="aser:Asera_36730"/>
<dbReference type="EMBL" id="AP023354">
    <property type="protein sequence ID" value="BCJ29565.1"/>
    <property type="molecule type" value="Genomic_DNA"/>
</dbReference>
<accession>A0A810L3T3</accession>
<dbReference type="InterPro" id="IPR024344">
    <property type="entry name" value="MDMPI_metal-binding"/>
</dbReference>